<evidence type="ECO:0000313" key="2">
    <source>
        <dbReference type="EMBL" id="MXU93650.1"/>
    </source>
</evidence>
<evidence type="ECO:0000256" key="1">
    <source>
        <dbReference type="SAM" id="Phobius"/>
    </source>
</evidence>
<keyword evidence="1" id="KW-0472">Membrane</keyword>
<feature type="transmembrane region" description="Helical" evidence="1">
    <location>
        <begin position="77"/>
        <end position="97"/>
    </location>
</feature>
<name>A0A6B0UUX1_IXORI</name>
<proteinExistence type="predicted"/>
<feature type="transmembrane region" description="Helical" evidence="1">
    <location>
        <begin position="104"/>
        <end position="124"/>
    </location>
</feature>
<sequence>MFLGRAAFFIGTIYTVLTTVTTASFINASPVAITHKLVGTTRRGIFRFPGRTALFIRTIYTVLTTVTTASLIDTSPVAITCKLIGTALEMVSGIMVGGMFNDRTALFVSTVCTVVTTVTSAIFINASPVVITSKLAGTTLDTARMVSGI</sequence>
<organism evidence="2">
    <name type="scientific">Ixodes ricinus</name>
    <name type="common">Common tick</name>
    <name type="synonym">Acarus ricinus</name>
    <dbReference type="NCBI Taxonomy" id="34613"/>
    <lineage>
        <taxon>Eukaryota</taxon>
        <taxon>Metazoa</taxon>
        <taxon>Ecdysozoa</taxon>
        <taxon>Arthropoda</taxon>
        <taxon>Chelicerata</taxon>
        <taxon>Arachnida</taxon>
        <taxon>Acari</taxon>
        <taxon>Parasitiformes</taxon>
        <taxon>Ixodida</taxon>
        <taxon>Ixodoidea</taxon>
        <taxon>Ixodidae</taxon>
        <taxon>Ixodinae</taxon>
        <taxon>Ixodes</taxon>
    </lineage>
</organism>
<dbReference type="AlphaFoldDB" id="A0A6B0UUX1"/>
<keyword evidence="1" id="KW-1133">Transmembrane helix</keyword>
<reference evidence="2" key="1">
    <citation type="submission" date="2019-12" db="EMBL/GenBank/DDBJ databases">
        <title>An insight into the sialome of adult female Ixodes ricinus ticks feeding for 6 days.</title>
        <authorList>
            <person name="Perner J."/>
            <person name="Ribeiro J.M.C."/>
        </authorList>
    </citation>
    <scope>NUCLEOTIDE SEQUENCE</scope>
    <source>
        <strain evidence="2">Semi-engorged</strain>
        <tissue evidence="2">Salivary glands</tissue>
    </source>
</reference>
<feature type="transmembrane region" description="Helical" evidence="1">
    <location>
        <begin position="54"/>
        <end position="71"/>
    </location>
</feature>
<feature type="transmembrane region" description="Helical" evidence="1">
    <location>
        <begin position="6"/>
        <end position="33"/>
    </location>
</feature>
<dbReference type="EMBL" id="GIFC01011567">
    <property type="protein sequence ID" value="MXU93650.1"/>
    <property type="molecule type" value="Transcribed_RNA"/>
</dbReference>
<protein>
    <submittedName>
        <fullName evidence="2">Uncharacterized protein</fullName>
    </submittedName>
</protein>
<keyword evidence="1" id="KW-0812">Transmembrane</keyword>
<accession>A0A6B0UUX1</accession>